<evidence type="ECO:0000313" key="6">
    <source>
        <dbReference type="EMBL" id="KAK7201517.1"/>
    </source>
</evidence>
<evidence type="ECO:0000256" key="4">
    <source>
        <dbReference type="ARBA" id="ARBA00023014"/>
    </source>
</evidence>
<dbReference type="EMBL" id="JAECZO010000016">
    <property type="protein sequence ID" value="KAK7201517.1"/>
    <property type="molecule type" value="Genomic_DNA"/>
</dbReference>
<dbReference type="InterPro" id="IPR012675">
    <property type="entry name" value="Beta-grasp_dom_sf"/>
</dbReference>
<organism evidence="6 7">
    <name type="scientific">Novymonas esmeraldas</name>
    <dbReference type="NCBI Taxonomy" id="1808958"/>
    <lineage>
        <taxon>Eukaryota</taxon>
        <taxon>Discoba</taxon>
        <taxon>Euglenozoa</taxon>
        <taxon>Kinetoplastea</taxon>
        <taxon>Metakinetoplastina</taxon>
        <taxon>Trypanosomatida</taxon>
        <taxon>Trypanosomatidae</taxon>
        <taxon>Novymonas</taxon>
    </lineage>
</organism>
<dbReference type="Proteomes" id="UP001430356">
    <property type="component" value="Unassembled WGS sequence"/>
</dbReference>
<accession>A0AAW0F713</accession>
<dbReference type="PANTHER" id="PTHR23426">
    <property type="entry name" value="FERREDOXIN/ADRENODOXIN"/>
    <property type="match status" value="1"/>
</dbReference>
<evidence type="ECO:0000256" key="1">
    <source>
        <dbReference type="ARBA" id="ARBA00022714"/>
    </source>
</evidence>
<dbReference type="PRINTS" id="PR00355">
    <property type="entry name" value="ADRENODOXIN"/>
</dbReference>
<dbReference type="GO" id="GO:0046872">
    <property type="term" value="F:metal ion binding"/>
    <property type="evidence" value="ECO:0007669"/>
    <property type="project" value="UniProtKB-KW"/>
</dbReference>
<dbReference type="Gene3D" id="3.10.20.30">
    <property type="match status" value="1"/>
</dbReference>
<proteinExistence type="predicted"/>
<comment type="caution">
    <text evidence="6">The sequence shown here is derived from an EMBL/GenBank/DDBJ whole genome shotgun (WGS) entry which is preliminary data.</text>
</comment>
<protein>
    <submittedName>
        <fullName evidence="6">Ferredoxin, 2fe-2s-like protein</fullName>
    </submittedName>
</protein>
<reference evidence="6 7" key="1">
    <citation type="journal article" date="2021" name="MBio">
        <title>A New Model Trypanosomatid, Novymonas esmeraldas: Genomic Perception of Its 'Candidatus Pandoraea novymonadis' Endosymbiont.</title>
        <authorList>
            <person name="Zakharova A."/>
            <person name="Saura A."/>
            <person name="Butenko A."/>
            <person name="Podesvova L."/>
            <person name="Warmusova S."/>
            <person name="Kostygov A.Y."/>
            <person name="Nenarokova A."/>
            <person name="Lukes J."/>
            <person name="Opperdoes F.R."/>
            <person name="Yurchenko V."/>
        </authorList>
    </citation>
    <scope>NUCLEOTIDE SEQUENCE [LARGE SCALE GENOMIC DNA]</scope>
    <source>
        <strain evidence="6 7">E262AT.01</strain>
    </source>
</reference>
<dbReference type="InterPro" id="IPR036010">
    <property type="entry name" value="2Fe-2S_ferredoxin-like_sf"/>
</dbReference>
<dbReference type="PROSITE" id="PS51085">
    <property type="entry name" value="2FE2S_FER_2"/>
    <property type="match status" value="1"/>
</dbReference>
<dbReference type="CDD" id="cd00207">
    <property type="entry name" value="fer2"/>
    <property type="match status" value="1"/>
</dbReference>
<dbReference type="Pfam" id="PF00111">
    <property type="entry name" value="Fer2"/>
    <property type="match status" value="1"/>
</dbReference>
<dbReference type="InterPro" id="IPR001055">
    <property type="entry name" value="Adrenodoxin-like"/>
</dbReference>
<dbReference type="InterPro" id="IPR001041">
    <property type="entry name" value="2Fe-2S_ferredoxin-type"/>
</dbReference>
<dbReference type="AlphaFoldDB" id="A0AAW0F713"/>
<dbReference type="GO" id="GO:0005739">
    <property type="term" value="C:mitochondrion"/>
    <property type="evidence" value="ECO:0007669"/>
    <property type="project" value="TreeGrafter"/>
</dbReference>
<feature type="domain" description="2Fe-2S ferredoxin-type" evidence="5">
    <location>
        <begin position="35"/>
        <end position="138"/>
    </location>
</feature>
<name>A0AAW0F713_9TRYP</name>
<keyword evidence="7" id="KW-1185">Reference proteome</keyword>
<evidence type="ECO:0000259" key="5">
    <source>
        <dbReference type="PROSITE" id="PS51085"/>
    </source>
</evidence>
<evidence type="ECO:0000256" key="3">
    <source>
        <dbReference type="ARBA" id="ARBA00023004"/>
    </source>
</evidence>
<keyword evidence="3" id="KW-0408">Iron</keyword>
<evidence type="ECO:0000313" key="7">
    <source>
        <dbReference type="Proteomes" id="UP001430356"/>
    </source>
</evidence>
<sequence>MWRRCAGRLPPLLCGVATSAPLAASHALYSTPGKIKVHVKKRDGSRCDIDVPVGISLMQALRDVARLDVEGTCDGEMVCATCHVYLSETSFAKLEGPSEDEEDVLAKALDVKDNSRLACQVDLTPELDGLEVELPSHETHH</sequence>
<keyword evidence="2" id="KW-0479">Metal-binding</keyword>
<dbReference type="GO" id="GO:0140647">
    <property type="term" value="P:P450-containing electron transport chain"/>
    <property type="evidence" value="ECO:0007669"/>
    <property type="project" value="InterPro"/>
</dbReference>
<dbReference type="SUPFAM" id="SSF54292">
    <property type="entry name" value="2Fe-2S ferredoxin-like"/>
    <property type="match status" value="1"/>
</dbReference>
<dbReference type="GO" id="GO:0051537">
    <property type="term" value="F:2 iron, 2 sulfur cluster binding"/>
    <property type="evidence" value="ECO:0007669"/>
    <property type="project" value="UniProtKB-KW"/>
</dbReference>
<evidence type="ECO:0000256" key="2">
    <source>
        <dbReference type="ARBA" id="ARBA00022723"/>
    </source>
</evidence>
<keyword evidence="1" id="KW-0001">2Fe-2S</keyword>
<keyword evidence="4" id="KW-0411">Iron-sulfur</keyword>
<dbReference type="PANTHER" id="PTHR23426:SF63">
    <property type="entry name" value="TRANSFER PROTEIN, PUTATIVE-RELATED"/>
    <property type="match status" value="1"/>
</dbReference>
<dbReference type="GO" id="GO:0009055">
    <property type="term" value="F:electron transfer activity"/>
    <property type="evidence" value="ECO:0007669"/>
    <property type="project" value="TreeGrafter"/>
</dbReference>
<gene>
    <name evidence="6" type="ORF">NESM_000215500</name>
</gene>